<sequence>MLGLLLLYWIGKYYYQLAEKYNRNHWGFAILGIITYYFGVMLFGLIIGVIVEIIAPGYIENMNDIALNFIIMPFGILSTYSLYKLIENRWKDKYSFQQPDNKIEIE</sequence>
<dbReference type="Proteomes" id="UP001155077">
    <property type="component" value="Unassembled WGS sequence"/>
</dbReference>
<reference evidence="2" key="1">
    <citation type="submission" date="2022-06" db="EMBL/GenBank/DDBJ databases">
        <title>Gramella sediminis sp. nov., isolated from deep-sea sediment of the Indian Ocean.</title>
        <authorList>
            <person name="Yang L."/>
        </authorList>
    </citation>
    <scope>NUCLEOTIDE SEQUENCE</scope>
    <source>
        <strain evidence="2">HMD3159</strain>
    </source>
</reference>
<keyword evidence="3" id="KW-1185">Reference proteome</keyword>
<protein>
    <submittedName>
        <fullName evidence="2">Uncharacterized protein</fullName>
    </submittedName>
</protein>
<dbReference type="EMBL" id="JAMSCK010000002">
    <property type="protein sequence ID" value="MCM8568558.1"/>
    <property type="molecule type" value="Genomic_DNA"/>
</dbReference>
<keyword evidence="1" id="KW-0812">Transmembrane</keyword>
<gene>
    <name evidence="2" type="ORF">NE848_04160</name>
</gene>
<feature type="transmembrane region" description="Helical" evidence="1">
    <location>
        <begin position="26"/>
        <end position="59"/>
    </location>
</feature>
<accession>A0ABT0YZI5</accession>
<proteinExistence type="predicted"/>
<keyword evidence="1" id="KW-1133">Transmembrane helix</keyword>
<evidence type="ECO:0000313" key="3">
    <source>
        <dbReference type="Proteomes" id="UP001155077"/>
    </source>
</evidence>
<evidence type="ECO:0000256" key="1">
    <source>
        <dbReference type="SAM" id="Phobius"/>
    </source>
</evidence>
<organism evidence="2 3">
    <name type="scientific">Gramella jeungdoensis</name>
    <dbReference type="NCBI Taxonomy" id="708091"/>
    <lineage>
        <taxon>Bacteria</taxon>
        <taxon>Pseudomonadati</taxon>
        <taxon>Bacteroidota</taxon>
        <taxon>Flavobacteriia</taxon>
        <taxon>Flavobacteriales</taxon>
        <taxon>Flavobacteriaceae</taxon>
        <taxon>Christiangramia</taxon>
    </lineage>
</organism>
<feature type="transmembrane region" description="Helical" evidence="1">
    <location>
        <begin position="65"/>
        <end position="83"/>
    </location>
</feature>
<name>A0ABT0YZI5_9FLAO</name>
<evidence type="ECO:0000313" key="2">
    <source>
        <dbReference type="EMBL" id="MCM8568558.1"/>
    </source>
</evidence>
<keyword evidence="1" id="KW-0472">Membrane</keyword>
<dbReference type="RefSeq" id="WP_252110961.1">
    <property type="nucleotide sequence ID" value="NZ_JAMSCK010000002.1"/>
</dbReference>
<comment type="caution">
    <text evidence="2">The sequence shown here is derived from an EMBL/GenBank/DDBJ whole genome shotgun (WGS) entry which is preliminary data.</text>
</comment>